<evidence type="ECO:0000313" key="2">
    <source>
        <dbReference type="Proteomes" id="UP001386955"/>
    </source>
</evidence>
<reference evidence="1 2" key="1">
    <citation type="submission" date="2024-01" db="EMBL/GenBank/DDBJ databases">
        <title>The genomes of 5 underutilized Papilionoideae crops provide insights into root nodulation and disease resistanc.</title>
        <authorList>
            <person name="Jiang F."/>
        </authorList>
    </citation>
    <scope>NUCLEOTIDE SEQUENCE [LARGE SCALE GENOMIC DNA]</scope>
    <source>
        <strain evidence="1">DUOXIRENSHENG_FW03</strain>
        <tissue evidence="1">Leaves</tissue>
    </source>
</reference>
<evidence type="ECO:0000313" key="1">
    <source>
        <dbReference type="EMBL" id="KAK7399701.1"/>
    </source>
</evidence>
<accession>A0AAN9XMY2</accession>
<name>A0AAN9XMY2_PSOTE</name>
<dbReference type="Proteomes" id="UP001386955">
    <property type="component" value="Unassembled WGS sequence"/>
</dbReference>
<comment type="caution">
    <text evidence="1">The sequence shown here is derived from an EMBL/GenBank/DDBJ whole genome shotgun (WGS) entry which is preliminary data.</text>
</comment>
<dbReference type="AlphaFoldDB" id="A0AAN9XMY2"/>
<organism evidence="1 2">
    <name type="scientific">Psophocarpus tetragonolobus</name>
    <name type="common">Winged bean</name>
    <name type="synonym">Dolichos tetragonolobus</name>
    <dbReference type="NCBI Taxonomy" id="3891"/>
    <lineage>
        <taxon>Eukaryota</taxon>
        <taxon>Viridiplantae</taxon>
        <taxon>Streptophyta</taxon>
        <taxon>Embryophyta</taxon>
        <taxon>Tracheophyta</taxon>
        <taxon>Spermatophyta</taxon>
        <taxon>Magnoliopsida</taxon>
        <taxon>eudicotyledons</taxon>
        <taxon>Gunneridae</taxon>
        <taxon>Pentapetalae</taxon>
        <taxon>rosids</taxon>
        <taxon>fabids</taxon>
        <taxon>Fabales</taxon>
        <taxon>Fabaceae</taxon>
        <taxon>Papilionoideae</taxon>
        <taxon>50 kb inversion clade</taxon>
        <taxon>NPAAA clade</taxon>
        <taxon>indigoferoid/millettioid clade</taxon>
        <taxon>Phaseoleae</taxon>
        <taxon>Psophocarpus</taxon>
    </lineage>
</organism>
<protein>
    <submittedName>
        <fullName evidence="1">Uncharacterized protein</fullName>
    </submittedName>
</protein>
<gene>
    <name evidence="1" type="ORF">VNO78_10890</name>
</gene>
<keyword evidence="2" id="KW-1185">Reference proteome</keyword>
<dbReference type="EMBL" id="JAYMYS010000003">
    <property type="protein sequence ID" value="KAK7399701.1"/>
    <property type="molecule type" value="Genomic_DNA"/>
</dbReference>
<proteinExistence type="predicted"/>
<sequence length="158" mass="17693">MLETCTARTNTCTEGATIVGLLYVRRNCRRLGAFTLHGKGELGRSARVYGKSKIKVLAPSRGQLVGPFTTTQCCQVSHGYGRRQPFGPLLIDSISQVMLHEKMHDISYPWLVDVVRTPIVVDKRSSRMNYGGCDDAVVEAMVGKMSWRELQELRLSQF</sequence>